<dbReference type="GO" id="GO:0006865">
    <property type="term" value="P:amino acid transport"/>
    <property type="evidence" value="ECO:0007669"/>
    <property type="project" value="UniProtKB-KW"/>
</dbReference>
<name>A0AAD8JCU8_9APIA</name>
<comment type="subcellular location">
    <subcellularLocation>
        <location evidence="1">Membrane</location>
    </subcellularLocation>
</comment>
<keyword evidence="4" id="KW-0029">Amino-acid transport</keyword>
<feature type="transmembrane region" description="Helical" evidence="7">
    <location>
        <begin position="392"/>
        <end position="410"/>
    </location>
</feature>
<feature type="transmembrane region" description="Helical" evidence="7">
    <location>
        <begin position="227"/>
        <end position="247"/>
    </location>
</feature>
<keyword evidence="5 7" id="KW-1133">Transmembrane helix</keyword>
<proteinExistence type="predicted"/>
<evidence type="ECO:0000259" key="8">
    <source>
        <dbReference type="Pfam" id="PF01490"/>
    </source>
</evidence>
<feature type="transmembrane region" description="Helical" evidence="7">
    <location>
        <begin position="309"/>
        <end position="329"/>
    </location>
</feature>
<dbReference type="InterPro" id="IPR013057">
    <property type="entry name" value="AA_transpt_TM"/>
</dbReference>
<dbReference type="Proteomes" id="UP001237642">
    <property type="component" value="Unassembled WGS sequence"/>
</dbReference>
<evidence type="ECO:0000256" key="4">
    <source>
        <dbReference type="ARBA" id="ARBA00022970"/>
    </source>
</evidence>
<keyword evidence="3 7" id="KW-0812">Transmembrane</keyword>
<dbReference type="Pfam" id="PF01490">
    <property type="entry name" value="Aa_trans"/>
    <property type="match status" value="1"/>
</dbReference>
<reference evidence="9" key="1">
    <citation type="submission" date="2023-02" db="EMBL/GenBank/DDBJ databases">
        <title>Genome of toxic invasive species Heracleum sosnowskyi carries increased number of genes despite the absence of recent whole-genome duplications.</title>
        <authorList>
            <person name="Schelkunov M."/>
            <person name="Shtratnikova V."/>
            <person name="Makarenko M."/>
            <person name="Klepikova A."/>
            <person name="Omelchenko D."/>
            <person name="Novikova G."/>
            <person name="Obukhova E."/>
            <person name="Bogdanov V."/>
            <person name="Penin A."/>
            <person name="Logacheva M."/>
        </authorList>
    </citation>
    <scope>NUCLEOTIDE SEQUENCE</scope>
    <source>
        <strain evidence="9">Hsosn_3</strain>
        <tissue evidence="9">Leaf</tissue>
    </source>
</reference>
<keyword evidence="10" id="KW-1185">Reference proteome</keyword>
<dbReference type="AlphaFoldDB" id="A0AAD8JCU8"/>
<feature type="transmembrane region" description="Helical" evidence="7">
    <location>
        <begin position="369"/>
        <end position="386"/>
    </location>
</feature>
<dbReference type="Gene3D" id="1.20.1740.10">
    <property type="entry name" value="Amino acid/polyamine transporter I"/>
    <property type="match status" value="1"/>
</dbReference>
<feature type="transmembrane region" description="Helical" evidence="7">
    <location>
        <begin position="174"/>
        <end position="197"/>
    </location>
</feature>
<gene>
    <name evidence="9" type="ORF">POM88_001359</name>
</gene>
<organism evidence="9 10">
    <name type="scientific">Heracleum sosnowskyi</name>
    <dbReference type="NCBI Taxonomy" id="360622"/>
    <lineage>
        <taxon>Eukaryota</taxon>
        <taxon>Viridiplantae</taxon>
        <taxon>Streptophyta</taxon>
        <taxon>Embryophyta</taxon>
        <taxon>Tracheophyta</taxon>
        <taxon>Spermatophyta</taxon>
        <taxon>Magnoliopsida</taxon>
        <taxon>eudicotyledons</taxon>
        <taxon>Gunneridae</taxon>
        <taxon>Pentapetalae</taxon>
        <taxon>asterids</taxon>
        <taxon>campanulids</taxon>
        <taxon>Apiales</taxon>
        <taxon>Apiaceae</taxon>
        <taxon>Apioideae</taxon>
        <taxon>apioid superclade</taxon>
        <taxon>Tordylieae</taxon>
        <taxon>Tordyliinae</taxon>
        <taxon>Heracleum</taxon>
    </lineage>
</organism>
<evidence type="ECO:0000256" key="1">
    <source>
        <dbReference type="ARBA" id="ARBA00004370"/>
    </source>
</evidence>
<feature type="transmembrane region" description="Helical" evidence="7">
    <location>
        <begin position="32"/>
        <end position="54"/>
    </location>
</feature>
<feature type="transmembrane region" description="Helical" evidence="7">
    <location>
        <begin position="431"/>
        <end position="452"/>
    </location>
</feature>
<reference evidence="9" key="2">
    <citation type="submission" date="2023-05" db="EMBL/GenBank/DDBJ databases">
        <authorList>
            <person name="Schelkunov M.I."/>
        </authorList>
    </citation>
    <scope>NUCLEOTIDE SEQUENCE</scope>
    <source>
        <strain evidence="9">Hsosn_3</strain>
        <tissue evidence="9">Leaf</tissue>
    </source>
</reference>
<evidence type="ECO:0000256" key="6">
    <source>
        <dbReference type="ARBA" id="ARBA00023136"/>
    </source>
</evidence>
<feature type="transmembrane region" description="Helical" evidence="7">
    <location>
        <begin position="60"/>
        <end position="82"/>
    </location>
</feature>
<dbReference type="EMBL" id="JAUIZM010000001">
    <property type="protein sequence ID" value="KAK1401754.1"/>
    <property type="molecule type" value="Genomic_DNA"/>
</dbReference>
<evidence type="ECO:0000256" key="7">
    <source>
        <dbReference type="SAM" id="Phobius"/>
    </source>
</evidence>
<evidence type="ECO:0000313" key="10">
    <source>
        <dbReference type="Proteomes" id="UP001237642"/>
    </source>
</evidence>
<feature type="domain" description="Amino acid transporter transmembrane" evidence="8">
    <location>
        <begin position="29"/>
        <end position="451"/>
    </location>
</feature>
<comment type="caution">
    <text evidence="9">The sequence shown here is derived from an EMBL/GenBank/DDBJ whole genome shotgun (WGS) entry which is preliminary data.</text>
</comment>
<sequence length="465" mass="51405">MSFSVERGSAYNEIYNDEIFDEDGRPKRTGTLLTAVAHMITSVVGSGVLSLAWAVAQLGWIAGTSSLIIFSLITLFTSHLLADCYRSPQTGRRNYCYIEAVKSSLGGLQVQLCGIAQCSLLVGISIGYIFVTSSSIVAINCGAKPECHISSNKFMIIYGTVQIVLSQIPNFHKLSFLSITAATMSFTYSSIGIALSFTKLVQGNGHSESMLTGVPIGWTGVTREDKIWNILSAMGDIAFAYSFSSVLTNIQDTIKSSPQEKKVMKNAISISIVATTVFYLLFGLIGYAAFGSGAPGNFLAEFGSFKPCWIVDFANTCLTVHLFGAYQVACQPVYRFVESWSSKKWPENEFITKEYTIIDGCYDLNFFRLVWRTIYVIVTTVLALLFPFFNHFVGLLGAITFWPITVYFPIQMYIAQWKIARFSRRWNGLQLLSLFCLIVSLLVTLGSLRGIVISEQKVVPLDHIS</sequence>
<accession>A0AAD8JCU8</accession>
<keyword evidence="2" id="KW-0813">Transport</keyword>
<evidence type="ECO:0000256" key="3">
    <source>
        <dbReference type="ARBA" id="ARBA00022692"/>
    </source>
</evidence>
<evidence type="ECO:0000313" key="9">
    <source>
        <dbReference type="EMBL" id="KAK1401754.1"/>
    </source>
</evidence>
<feature type="transmembrane region" description="Helical" evidence="7">
    <location>
        <begin position="268"/>
        <end position="289"/>
    </location>
</feature>
<evidence type="ECO:0000256" key="2">
    <source>
        <dbReference type="ARBA" id="ARBA00022448"/>
    </source>
</evidence>
<dbReference type="GO" id="GO:0016020">
    <property type="term" value="C:membrane"/>
    <property type="evidence" value="ECO:0007669"/>
    <property type="project" value="UniProtKB-SubCell"/>
</dbReference>
<keyword evidence="6 7" id="KW-0472">Membrane</keyword>
<dbReference type="PANTHER" id="PTHR48017">
    <property type="entry name" value="OS05G0424000 PROTEIN-RELATED"/>
    <property type="match status" value="1"/>
</dbReference>
<evidence type="ECO:0000256" key="5">
    <source>
        <dbReference type="ARBA" id="ARBA00022989"/>
    </source>
</evidence>
<protein>
    <submittedName>
        <fullName evidence="9">Amino acid permease 6</fullName>
    </submittedName>
</protein>